<organism evidence="2 3">
    <name type="scientific">Candidatus Abyssobacteria bacterium SURF_17</name>
    <dbReference type="NCBI Taxonomy" id="2093361"/>
    <lineage>
        <taxon>Bacteria</taxon>
        <taxon>Pseudomonadati</taxon>
        <taxon>Candidatus Hydrogenedentota</taxon>
        <taxon>Candidatus Abyssobacteria</taxon>
    </lineage>
</organism>
<dbReference type="AlphaFoldDB" id="A0A419EUP0"/>
<proteinExistence type="predicted"/>
<feature type="transmembrane region" description="Helical" evidence="1">
    <location>
        <begin position="78"/>
        <end position="99"/>
    </location>
</feature>
<keyword evidence="1" id="KW-1133">Transmembrane helix</keyword>
<comment type="caution">
    <text evidence="2">The sequence shown here is derived from an EMBL/GenBank/DDBJ whole genome shotgun (WGS) entry which is preliminary data.</text>
</comment>
<feature type="transmembrane region" description="Helical" evidence="1">
    <location>
        <begin position="25"/>
        <end position="45"/>
    </location>
</feature>
<evidence type="ECO:0000256" key="1">
    <source>
        <dbReference type="SAM" id="Phobius"/>
    </source>
</evidence>
<name>A0A419EUP0_9BACT</name>
<protein>
    <submittedName>
        <fullName evidence="2">Uncharacterized protein</fullName>
    </submittedName>
</protein>
<gene>
    <name evidence="2" type="ORF">C4532_13315</name>
</gene>
<keyword evidence="1" id="KW-0812">Transmembrane</keyword>
<keyword evidence="1" id="KW-0472">Membrane</keyword>
<evidence type="ECO:0000313" key="2">
    <source>
        <dbReference type="EMBL" id="RJP68015.1"/>
    </source>
</evidence>
<accession>A0A419EUP0</accession>
<feature type="transmembrane region" description="Helical" evidence="1">
    <location>
        <begin position="142"/>
        <end position="164"/>
    </location>
</feature>
<sequence length="175" mass="19590">MSPIRGFSLMKISKAIDFLRTEADWTWSAVVILSWLGFGAAVYFISDQAGLWTFPYTPNDLGIISPTTMARVPKAARVFHFVVGTGFTAFMGMLGWWLWIAWCSFVAPDGAKPRRQAFSSDAWTNVALLTAFVNVLYKVLDYGAAVILSVLVLTCCRIALLFYFRTERADRSQHA</sequence>
<dbReference type="EMBL" id="QZKI01000095">
    <property type="protein sequence ID" value="RJP68015.1"/>
    <property type="molecule type" value="Genomic_DNA"/>
</dbReference>
<dbReference type="Proteomes" id="UP000285961">
    <property type="component" value="Unassembled WGS sequence"/>
</dbReference>
<evidence type="ECO:0000313" key="3">
    <source>
        <dbReference type="Proteomes" id="UP000285961"/>
    </source>
</evidence>
<reference evidence="2 3" key="1">
    <citation type="journal article" date="2017" name="ISME J.">
        <title>Energy and carbon metabolisms in a deep terrestrial subsurface fluid microbial community.</title>
        <authorList>
            <person name="Momper L."/>
            <person name="Jungbluth S.P."/>
            <person name="Lee M.D."/>
            <person name="Amend J.P."/>
        </authorList>
    </citation>
    <scope>NUCLEOTIDE SEQUENCE [LARGE SCALE GENOMIC DNA]</scope>
    <source>
        <strain evidence="2">SURF_17</strain>
    </source>
</reference>